<comment type="pathway">
    <text evidence="1">Cofactor biosynthesis; ubiquinone biosynthesis.</text>
</comment>
<protein>
    <submittedName>
        <fullName evidence="8">COQ9 family ubiquinone biosynthesis protein</fullName>
    </submittedName>
</protein>
<keyword evidence="4" id="KW-0809">Transit peptide</keyword>
<dbReference type="AlphaFoldDB" id="A0A225NIE9"/>
<dbReference type="Gene3D" id="1.10.357.10">
    <property type="entry name" value="Tetracycline Repressor, domain 2"/>
    <property type="match status" value="1"/>
</dbReference>
<dbReference type="GO" id="GO:0008289">
    <property type="term" value="F:lipid binding"/>
    <property type="evidence" value="ECO:0007669"/>
    <property type="project" value="UniProtKB-KW"/>
</dbReference>
<comment type="caution">
    <text evidence="8">The sequence shown here is derived from an EMBL/GenBank/DDBJ whole genome shotgun (WGS) entry which is preliminary data.</text>
</comment>
<dbReference type="GO" id="GO:0006744">
    <property type="term" value="P:ubiquinone biosynthetic process"/>
    <property type="evidence" value="ECO:0007669"/>
    <property type="project" value="UniProtKB-KW"/>
</dbReference>
<evidence type="ECO:0000256" key="3">
    <source>
        <dbReference type="ARBA" id="ARBA00022688"/>
    </source>
</evidence>
<keyword evidence="8" id="KW-0830">Ubiquinone</keyword>
<dbReference type="NCBIfam" id="TIGR02396">
    <property type="entry name" value="diverge_rpsU"/>
    <property type="match status" value="1"/>
</dbReference>
<dbReference type="Pfam" id="PF08511">
    <property type="entry name" value="COQ9"/>
    <property type="match status" value="1"/>
</dbReference>
<dbReference type="RefSeq" id="WP_088650226.1">
    <property type="nucleotide sequence ID" value="NZ_AQQR01000004.1"/>
</dbReference>
<evidence type="ECO:0000256" key="6">
    <source>
        <dbReference type="ARBA" id="ARBA00058104"/>
    </source>
</evidence>
<evidence type="ECO:0000313" key="8">
    <source>
        <dbReference type="EMBL" id="OWU73504.1"/>
    </source>
</evidence>
<evidence type="ECO:0000256" key="5">
    <source>
        <dbReference type="ARBA" id="ARBA00023121"/>
    </source>
</evidence>
<dbReference type="InterPro" id="IPR013718">
    <property type="entry name" value="COQ9_C"/>
</dbReference>
<evidence type="ECO:0000256" key="1">
    <source>
        <dbReference type="ARBA" id="ARBA00004749"/>
    </source>
</evidence>
<comment type="similarity">
    <text evidence="2">Belongs to the COQ9 family.</text>
</comment>
<organism evidence="8 9">
    <name type="scientific">Marinibacterium profundimaris</name>
    <dbReference type="NCBI Taxonomy" id="1679460"/>
    <lineage>
        <taxon>Bacteria</taxon>
        <taxon>Pseudomonadati</taxon>
        <taxon>Pseudomonadota</taxon>
        <taxon>Alphaproteobacteria</taxon>
        <taxon>Rhodobacterales</taxon>
        <taxon>Paracoccaceae</taxon>
        <taxon>Marinibacterium</taxon>
    </lineage>
</organism>
<proteinExistence type="inferred from homology"/>
<dbReference type="EMBL" id="AQQR01000004">
    <property type="protein sequence ID" value="OWU73504.1"/>
    <property type="molecule type" value="Genomic_DNA"/>
</dbReference>
<name>A0A225NIE9_9RHOB</name>
<evidence type="ECO:0000256" key="4">
    <source>
        <dbReference type="ARBA" id="ARBA00022946"/>
    </source>
</evidence>
<dbReference type="InterPro" id="IPR012762">
    <property type="entry name" value="Ubiq_biosynth_COQ9"/>
</dbReference>
<dbReference type="PANTHER" id="PTHR21427:SF19">
    <property type="entry name" value="UBIQUINONE BIOSYNTHESIS PROTEIN COQ9, MITOCHONDRIAL"/>
    <property type="match status" value="1"/>
</dbReference>
<dbReference type="PANTHER" id="PTHR21427">
    <property type="entry name" value="UBIQUINONE BIOSYNTHESIS PROTEIN COQ9, MITOCHONDRIAL"/>
    <property type="match status" value="1"/>
</dbReference>
<keyword evidence="9" id="KW-1185">Reference proteome</keyword>
<evidence type="ECO:0000256" key="2">
    <source>
        <dbReference type="ARBA" id="ARBA00010766"/>
    </source>
</evidence>
<sequence>MTTPYDDIKSKILDAALIHVAFDGWTDATFRAAVADAGVEPALARAVLPRGPVDLALAYHQRGDQQMLQKIRAMDLSEMKFRDKVIAAVRARIEVGDKEAVRRGMTLFALPQHAADGAKALWATADLIWDTLGDTSEDVNWYTKRASLSAVLSSTVLYWLGDDSEGYEKTWDFLDRRINDVMQVEKLKAQINDNPLLKPLMTGPNWLGKQIRAPMRKPRTDWPMGASGS</sequence>
<dbReference type="Proteomes" id="UP000215377">
    <property type="component" value="Unassembled WGS sequence"/>
</dbReference>
<feature type="domain" description="COQ9 C-terminal" evidence="7">
    <location>
        <begin position="115"/>
        <end position="185"/>
    </location>
</feature>
<dbReference type="OrthoDB" id="7201143at2"/>
<accession>A0A225NIE9</accession>
<evidence type="ECO:0000313" key="9">
    <source>
        <dbReference type="Proteomes" id="UP000215377"/>
    </source>
</evidence>
<keyword evidence="5" id="KW-0446">Lipid-binding</keyword>
<gene>
    <name evidence="8" type="ORF">ATO3_12650</name>
</gene>
<evidence type="ECO:0000259" key="7">
    <source>
        <dbReference type="Pfam" id="PF08511"/>
    </source>
</evidence>
<comment type="function">
    <text evidence="6">Membrane-associated protein that warps the membrane surface to access and bind aromatic isoprenes with high specificity, including ubiquinone (CoQ) isoprene intermediates and presents them directly to COQ7, therefore facilitating the COQ7-mediated hydroxylase step. Participates in the biosynthesis of coenzyme Q, also named ubiquinone, an essential lipid-soluble electron transporter for aerobic cellular respiration.</text>
</comment>
<keyword evidence="3" id="KW-0831">Ubiquinone biosynthesis</keyword>
<reference evidence="8 9" key="1">
    <citation type="submission" date="2013-04" db="EMBL/GenBank/DDBJ databases">
        <title>Oceanicola sp. 22II1-22F33 Genome Sequencing.</title>
        <authorList>
            <person name="Lai Q."/>
            <person name="Li G."/>
            <person name="Shao Z."/>
        </authorList>
    </citation>
    <scope>NUCLEOTIDE SEQUENCE [LARGE SCALE GENOMIC DNA]</scope>
    <source>
        <strain evidence="8 9">22II1-22F33</strain>
    </source>
</reference>